<name>A0AAD7DLX5_MYCRO</name>
<sequence length="192" mass="21133">MKKKHLVGIKTKSGIGEVHIQHADPPSDPHQLLRAERVAQKLRAGDRSYNLRYSQGTEGERGKHLDRWTRGARDQKEKGTCVNGNPGKHEIRKEKLIINCIYPCIPAGVEPGIVAVFSHITSECCRLNTNTPVVSIKEAAERVPEHSEVASSYVDAESLAGAGAEAECEENDEESAPLESMPTRARRKMQSA</sequence>
<keyword evidence="3" id="KW-1185">Reference proteome</keyword>
<protein>
    <submittedName>
        <fullName evidence="2">Uncharacterized protein</fullName>
    </submittedName>
</protein>
<evidence type="ECO:0000313" key="2">
    <source>
        <dbReference type="EMBL" id="KAJ7694384.1"/>
    </source>
</evidence>
<feature type="compositionally biased region" description="Low complexity" evidence="1">
    <location>
        <begin position="155"/>
        <end position="165"/>
    </location>
</feature>
<dbReference type="AlphaFoldDB" id="A0AAD7DLX5"/>
<feature type="region of interest" description="Disordered" evidence="1">
    <location>
        <begin position="145"/>
        <end position="192"/>
    </location>
</feature>
<organism evidence="2 3">
    <name type="scientific">Mycena rosella</name>
    <name type="common">Pink bonnet</name>
    <name type="synonym">Agaricus rosellus</name>
    <dbReference type="NCBI Taxonomy" id="1033263"/>
    <lineage>
        <taxon>Eukaryota</taxon>
        <taxon>Fungi</taxon>
        <taxon>Dikarya</taxon>
        <taxon>Basidiomycota</taxon>
        <taxon>Agaricomycotina</taxon>
        <taxon>Agaricomycetes</taxon>
        <taxon>Agaricomycetidae</taxon>
        <taxon>Agaricales</taxon>
        <taxon>Marasmiineae</taxon>
        <taxon>Mycenaceae</taxon>
        <taxon>Mycena</taxon>
    </lineage>
</organism>
<proteinExistence type="predicted"/>
<reference evidence="2" key="1">
    <citation type="submission" date="2023-03" db="EMBL/GenBank/DDBJ databases">
        <title>Massive genome expansion in bonnet fungi (Mycena s.s.) driven by repeated elements and novel gene families across ecological guilds.</title>
        <authorList>
            <consortium name="Lawrence Berkeley National Laboratory"/>
            <person name="Harder C.B."/>
            <person name="Miyauchi S."/>
            <person name="Viragh M."/>
            <person name="Kuo A."/>
            <person name="Thoen E."/>
            <person name="Andreopoulos B."/>
            <person name="Lu D."/>
            <person name="Skrede I."/>
            <person name="Drula E."/>
            <person name="Henrissat B."/>
            <person name="Morin E."/>
            <person name="Kohler A."/>
            <person name="Barry K."/>
            <person name="LaButti K."/>
            <person name="Morin E."/>
            <person name="Salamov A."/>
            <person name="Lipzen A."/>
            <person name="Mereny Z."/>
            <person name="Hegedus B."/>
            <person name="Baldrian P."/>
            <person name="Stursova M."/>
            <person name="Weitz H."/>
            <person name="Taylor A."/>
            <person name="Grigoriev I.V."/>
            <person name="Nagy L.G."/>
            <person name="Martin F."/>
            <person name="Kauserud H."/>
        </authorList>
    </citation>
    <scope>NUCLEOTIDE SEQUENCE</scope>
    <source>
        <strain evidence="2">CBHHK067</strain>
    </source>
</reference>
<accession>A0AAD7DLX5</accession>
<dbReference type="EMBL" id="JARKIE010000042">
    <property type="protein sequence ID" value="KAJ7694384.1"/>
    <property type="molecule type" value="Genomic_DNA"/>
</dbReference>
<evidence type="ECO:0000256" key="1">
    <source>
        <dbReference type="SAM" id="MobiDB-lite"/>
    </source>
</evidence>
<evidence type="ECO:0000313" key="3">
    <source>
        <dbReference type="Proteomes" id="UP001221757"/>
    </source>
</evidence>
<dbReference type="Proteomes" id="UP001221757">
    <property type="component" value="Unassembled WGS sequence"/>
</dbReference>
<feature type="compositionally biased region" description="Acidic residues" evidence="1">
    <location>
        <begin position="166"/>
        <end position="176"/>
    </location>
</feature>
<comment type="caution">
    <text evidence="2">The sequence shown here is derived from an EMBL/GenBank/DDBJ whole genome shotgun (WGS) entry which is preliminary data.</text>
</comment>
<gene>
    <name evidence="2" type="ORF">B0H17DRAFT_1132020</name>
</gene>